<evidence type="ECO:0000313" key="2">
    <source>
        <dbReference type="EMBL" id="TGN79085.1"/>
    </source>
</evidence>
<evidence type="ECO:0000313" key="3">
    <source>
        <dbReference type="Proteomes" id="UP000298159"/>
    </source>
</evidence>
<dbReference type="AlphaFoldDB" id="A0A4Z1DAS3"/>
<evidence type="ECO:0000256" key="1">
    <source>
        <dbReference type="SAM" id="MobiDB-lite"/>
    </source>
</evidence>
<keyword evidence="3" id="KW-1185">Reference proteome</keyword>
<feature type="compositionally biased region" description="Acidic residues" evidence="1">
    <location>
        <begin position="10"/>
        <end position="21"/>
    </location>
</feature>
<dbReference type="GeneID" id="95447019"/>
<dbReference type="RefSeq" id="WP_135784437.1">
    <property type="nucleotide sequence ID" value="NZ_SRRT01000002.1"/>
</dbReference>
<proteinExistence type="predicted"/>
<dbReference type="Proteomes" id="UP000298159">
    <property type="component" value="Unassembled WGS sequence"/>
</dbReference>
<feature type="region of interest" description="Disordered" evidence="1">
    <location>
        <begin position="1"/>
        <end position="48"/>
    </location>
</feature>
<comment type="caution">
    <text evidence="2">The sequence shown here is derived from an EMBL/GenBank/DDBJ whole genome shotgun (WGS) entry which is preliminary data.</text>
</comment>
<dbReference type="EMBL" id="SRRT01000002">
    <property type="protein sequence ID" value="TGN79085.1"/>
    <property type="molecule type" value="Genomic_DNA"/>
</dbReference>
<name>A0A4Z1DAS3_9ACTN</name>
<protein>
    <submittedName>
        <fullName evidence="2">Uncharacterized protein</fullName>
    </submittedName>
</protein>
<organism evidence="2 3">
    <name type="scientific">Streptomyces bauhiniae</name>
    <dbReference type="NCBI Taxonomy" id="2340725"/>
    <lineage>
        <taxon>Bacteria</taxon>
        <taxon>Bacillati</taxon>
        <taxon>Actinomycetota</taxon>
        <taxon>Actinomycetes</taxon>
        <taxon>Kitasatosporales</taxon>
        <taxon>Streptomycetaceae</taxon>
        <taxon>Streptomyces</taxon>
    </lineage>
</organism>
<reference evidence="2 3" key="1">
    <citation type="submission" date="2019-04" db="EMBL/GenBank/DDBJ databases">
        <title>Streptomyces sp. nov. Bv016 isolated from bark of Buahinia variegata.</title>
        <authorList>
            <person name="Kanchanasin P."/>
            <person name="Tanasupawat S."/>
            <person name="Yuki M."/>
            <person name="Kudo T."/>
        </authorList>
    </citation>
    <scope>NUCLEOTIDE SEQUENCE [LARGE SCALE GENOMIC DNA]</scope>
    <source>
        <strain evidence="2 3">Bv016</strain>
    </source>
</reference>
<accession>A0A4Z1DAS3</accession>
<feature type="region of interest" description="Disordered" evidence="1">
    <location>
        <begin position="183"/>
        <end position="208"/>
    </location>
</feature>
<gene>
    <name evidence="2" type="ORF">E5083_05345</name>
</gene>
<sequence length="208" mass="23453">MYELDSYTGADEDSFLDEEVEQAAAPLHRSPDSNGAGDDEDAEDDNWRAHGEAQQLRINVFKEWRRAAASLHRAQSVLDTFPWLKSWADSPMKLKAEYVASLQKQAARLVSREALLAAARIAAMDTPELPSEEAVFSVLGNPTAVGDQLRSLWRQWRTSIADSWDHPREYDYLTYRLVHKVSSRRKGRDGADPPRTVPRAGPRCSSRT</sequence>